<dbReference type="Pfam" id="PF00166">
    <property type="entry name" value="Cpn10"/>
    <property type="match status" value="2"/>
</dbReference>
<gene>
    <name evidence="7" type="ORF">QBZ16_002803</name>
</gene>
<dbReference type="Proteomes" id="UP001255856">
    <property type="component" value="Unassembled WGS sequence"/>
</dbReference>
<reference evidence="7" key="1">
    <citation type="submission" date="2021-01" db="EMBL/GenBank/DDBJ databases">
        <authorList>
            <person name="Eckstrom K.M.E."/>
        </authorList>
    </citation>
    <scope>NUCLEOTIDE SEQUENCE</scope>
    <source>
        <strain evidence="7">UVCC 0001</strain>
    </source>
</reference>
<dbReference type="InterPro" id="IPR037124">
    <property type="entry name" value="Chaperonin_GroES_sf"/>
</dbReference>
<dbReference type="Gene3D" id="2.30.33.40">
    <property type="entry name" value="GroES chaperonin"/>
    <property type="match status" value="2"/>
</dbReference>
<dbReference type="PRINTS" id="PR00297">
    <property type="entry name" value="CHAPERONIN10"/>
</dbReference>
<dbReference type="InterPro" id="IPR011032">
    <property type="entry name" value="GroES-like_sf"/>
</dbReference>
<evidence type="ECO:0000256" key="5">
    <source>
        <dbReference type="ARBA" id="ARBA00079398"/>
    </source>
</evidence>
<accession>A0AAD9MM42</accession>
<protein>
    <recommendedName>
        <fullName evidence="4">20 kDa chaperonin, chloroplastic</fullName>
    </recommendedName>
    <alternativeName>
        <fullName evidence="3">Chaperonin 10</fullName>
    </alternativeName>
    <alternativeName>
        <fullName evidence="5">Protein Cpn21</fullName>
    </alternativeName>
</protein>
<evidence type="ECO:0000256" key="4">
    <source>
        <dbReference type="ARBA" id="ARBA00073031"/>
    </source>
</evidence>
<dbReference type="GO" id="GO:0051082">
    <property type="term" value="F:unfolded protein binding"/>
    <property type="evidence" value="ECO:0007669"/>
    <property type="project" value="TreeGrafter"/>
</dbReference>
<keyword evidence="2 6" id="KW-0143">Chaperone</keyword>
<sequence>MRMTIRAQAVQLPTEYKTIKPKGQLVLARVPEAQRKTSGGLYLPSSAQKAATTGTVVSVGDGRVDGRTHEFTVCADQTILYSKFGIGVTELEQGSDKFVLIREEDILGVLPRNGTPTSSIASLEPLHDRVLVKVESAAEESLGGVLLPESAKSKPVSGEVVAHGPGKVKKDGTLKPTRVKSGQRVVYFKYAGDSIEAEDGTRYVVLREQDILCTV</sequence>
<dbReference type="GO" id="GO:0046872">
    <property type="term" value="F:metal ion binding"/>
    <property type="evidence" value="ECO:0007669"/>
    <property type="project" value="TreeGrafter"/>
</dbReference>
<dbReference type="CDD" id="cd00320">
    <property type="entry name" value="cpn10"/>
    <property type="match status" value="2"/>
</dbReference>
<dbReference type="AlphaFoldDB" id="A0AAD9MM42"/>
<dbReference type="GO" id="GO:0051087">
    <property type="term" value="F:protein-folding chaperone binding"/>
    <property type="evidence" value="ECO:0007669"/>
    <property type="project" value="TreeGrafter"/>
</dbReference>
<comment type="caution">
    <text evidence="7">The sequence shown here is derived from an EMBL/GenBank/DDBJ whole genome shotgun (WGS) entry which is preliminary data.</text>
</comment>
<evidence type="ECO:0000313" key="7">
    <source>
        <dbReference type="EMBL" id="KAK2079113.1"/>
    </source>
</evidence>
<evidence type="ECO:0000256" key="1">
    <source>
        <dbReference type="ARBA" id="ARBA00006975"/>
    </source>
</evidence>
<dbReference type="GO" id="GO:0044183">
    <property type="term" value="F:protein folding chaperone"/>
    <property type="evidence" value="ECO:0007669"/>
    <property type="project" value="InterPro"/>
</dbReference>
<dbReference type="PANTHER" id="PTHR10772">
    <property type="entry name" value="10 KDA HEAT SHOCK PROTEIN"/>
    <property type="match status" value="1"/>
</dbReference>
<comment type="similarity">
    <text evidence="1 6">Belongs to the GroES chaperonin family.</text>
</comment>
<dbReference type="GO" id="GO:0005739">
    <property type="term" value="C:mitochondrion"/>
    <property type="evidence" value="ECO:0007669"/>
    <property type="project" value="TreeGrafter"/>
</dbReference>
<dbReference type="GO" id="GO:0005524">
    <property type="term" value="F:ATP binding"/>
    <property type="evidence" value="ECO:0007669"/>
    <property type="project" value="InterPro"/>
</dbReference>
<dbReference type="PANTHER" id="PTHR10772:SF63">
    <property type="entry name" value="20 KDA CHAPERONIN, CHLOROPLASTIC"/>
    <property type="match status" value="1"/>
</dbReference>
<organism evidence="7 8">
    <name type="scientific">Prototheca wickerhamii</name>
    <dbReference type="NCBI Taxonomy" id="3111"/>
    <lineage>
        <taxon>Eukaryota</taxon>
        <taxon>Viridiplantae</taxon>
        <taxon>Chlorophyta</taxon>
        <taxon>core chlorophytes</taxon>
        <taxon>Trebouxiophyceae</taxon>
        <taxon>Chlorellales</taxon>
        <taxon>Chlorellaceae</taxon>
        <taxon>Prototheca</taxon>
    </lineage>
</organism>
<evidence type="ECO:0000256" key="2">
    <source>
        <dbReference type="ARBA" id="ARBA00023186"/>
    </source>
</evidence>
<proteinExistence type="inferred from homology"/>
<dbReference type="FunFam" id="2.30.33.40:FF:000001">
    <property type="entry name" value="10 kDa chaperonin"/>
    <property type="match status" value="1"/>
</dbReference>
<evidence type="ECO:0000256" key="3">
    <source>
        <dbReference type="ARBA" id="ARBA00031971"/>
    </source>
</evidence>
<dbReference type="GO" id="GO:0009507">
    <property type="term" value="C:chloroplast"/>
    <property type="evidence" value="ECO:0007669"/>
    <property type="project" value="TreeGrafter"/>
</dbReference>
<dbReference type="EMBL" id="JASFZW010000003">
    <property type="protein sequence ID" value="KAK2079113.1"/>
    <property type="molecule type" value="Genomic_DNA"/>
</dbReference>
<dbReference type="HAMAP" id="MF_00580">
    <property type="entry name" value="CH10"/>
    <property type="match status" value="1"/>
</dbReference>
<evidence type="ECO:0000313" key="8">
    <source>
        <dbReference type="Proteomes" id="UP001255856"/>
    </source>
</evidence>
<evidence type="ECO:0000256" key="6">
    <source>
        <dbReference type="RuleBase" id="RU003479"/>
    </source>
</evidence>
<dbReference type="SUPFAM" id="SSF50129">
    <property type="entry name" value="GroES-like"/>
    <property type="match status" value="2"/>
</dbReference>
<dbReference type="InterPro" id="IPR020818">
    <property type="entry name" value="Chaperonin_GroES"/>
</dbReference>
<dbReference type="SMART" id="SM00883">
    <property type="entry name" value="Cpn10"/>
    <property type="match status" value="2"/>
</dbReference>
<dbReference type="PROSITE" id="PS00681">
    <property type="entry name" value="CHAPERONINS_CPN10"/>
    <property type="match status" value="1"/>
</dbReference>
<keyword evidence="8" id="KW-1185">Reference proteome</keyword>
<name>A0AAD9MM42_PROWI</name>
<dbReference type="InterPro" id="IPR018369">
    <property type="entry name" value="Chaprnonin_Cpn10_CS"/>
</dbReference>